<dbReference type="AlphaFoldDB" id="A0A068S4F3"/>
<evidence type="ECO:0000256" key="1">
    <source>
        <dbReference type="PIRSR" id="PIRSR002703-1"/>
    </source>
</evidence>
<feature type="disulfide bond" evidence="1">
    <location>
        <begin position="150"/>
        <end position="204"/>
    </location>
</feature>
<dbReference type="Gene3D" id="2.60.110.10">
    <property type="entry name" value="Thaumatin"/>
    <property type="match status" value="1"/>
</dbReference>
<gene>
    <name evidence="3" type="ORF">LCOR_08131.1</name>
</gene>
<sequence length="232" mass="24988">MLSIIKFASIMALAGMAMAAPTSSPINGTSIVKRDSVTVTLKNKCDVSLDVHKLTNGQGDPDGSYKLAPKASHDVKVDSQWKGRFWGCKEGDDSCEKYGSASSLAEFLFSGFEGQDFYDISFVDGFNFPMRIEPHTSKAGSGYDCGAPTCSSLPECPEDLKNKDGSCRSACAAFGTDEFCCTGKYNGDNKCPENEYSRHFKAGCPDAYSFAYDDAKSTFACSATTYTVTFCP</sequence>
<feature type="disulfide bond" evidence="1">
    <location>
        <begin position="156"/>
        <end position="167"/>
    </location>
</feature>
<keyword evidence="2" id="KW-0732">Signal</keyword>
<dbReference type="EMBL" id="CBTN010000044">
    <property type="protein sequence ID" value="CDH57154.1"/>
    <property type="molecule type" value="Genomic_DNA"/>
</dbReference>
<evidence type="ECO:0000313" key="3">
    <source>
        <dbReference type="EMBL" id="CDH57154.1"/>
    </source>
</evidence>
<protein>
    <submittedName>
        <fullName evidence="3">Ac074105_13 thaumatin-like protein</fullName>
    </submittedName>
</protein>
<keyword evidence="4" id="KW-1185">Reference proteome</keyword>
<reference evidence="3" key="1">
    <citation type="submission" date="2013-08" db="EMBL/GenBank/DDBJ databases">
        <title>Gene expansion shapes genome architecture in the human pathogen Lichtheimia corymbifera: an evolutionary genomics analysis in the ancient terrestrial Mucorales (Mucoromycotina).</title>
        <authorList>
            <person name="Schwartze V.U."/>
            <person name="Winter S."/>
            <person name="Shelest E."/>
            <person name="Marcet-Houben M."/>
            <person name="Horn F."/>
            <person name="Wehner S."/>
            <person name="Hoffmann K."/>
            <person name="Riege K."/>
            <person name="Sammeth M."/>
            <person name="Nowrousian M."/>
            <person name="Valiante V."/>
            <person name="Linde J."/>
            <person name="Jacobsen I.D."/>
            <person name="Marz M."/>
            <person name="Brakhage A.A."/>
            <person name="Gabaldon T."/>
            <person name="Bocker S."/>
            <person name="Voigt K."/>
        </authorList>
    </citation>
    <scope>NUCLEOTIDE SEQUENCE [LARGE SCALE GENOMIC DNA]</scope>
    <source>
        <strain evidence="3">FSU 9682</strain>
    </source>
</reference>
<dbReference type="Proteomes" id="UP000027586">
    <property type="component" value="Unassembled WGS sequence"/>
</dbReference>
<name>A0A068S4F3_9FUNG</name>
<feature type="disulfide bond" evidence="1">
    <location>
        <begin position="45"/>
        <end position="231"/>
    </location>
</feature>
<organism evidence="3 4">
    <name type="scientific">Lichtheimia corymbifera JMRC:FSU:9682</name>
    <dbReference type="NCBI Taxonomy" id="1263082"/>
    <lineage>
        <taxon>Eukaryota</taxon>
        <taxon>Fungi</taxon>
        <taxon>Fungi incertae sedis</taxon>
        <taxon>Mucoromycota</taxon>
        <taxon>Mucoromycotina</taxon>
        <taxon>Mucoromycetes</taxon>
        <taxon>Mucorales</taxon>
        <taxon>Lichtheimiaceae</taxon>
        <taxon>Lichtheimia</taxon>
    </lineage>
</organism>
<dbReference type="STRING" id="1263082.A0A068S4F3"/>
<dbReference type="InterPro" id="IPR037176">
    <property type="entry name" value="Osmotin/thaumatin-like_sf"/>
</dbReference>
<feature type="signal peptide" evidence="2">
    <location>
        <begin position="1"/>
        <end position="19"/>
    </location>
</feature>
<proteinExistence type="predicted"/>
<keyword evidence="1" id="KW-1015">Disulfide bond</keyword>
<feature type="disulfide bond" evidence="1">
    <location>
        <begin position="171"/>
        <end position="180"/>
    </location>
</feature>
<dbReference type="SUPFAM" id="SSF49870">
    <property type="entry name" value="Osmotin, thaumatin-like protein"/>
    <property type="match status" value="1"/>
</dbReference>
<dbReference type="VEuPathDB" id="FungiDB:LCOR_08131.1"/>
<accession>A0A068S4F3</accession>
<feature type="chain" id="PRO_5001655784" evidence="2">
    <location>
        <begin position="20"/>
        <end position="232"/>
    </location>
</feature>
<evidence type="ECO:0000256" key="2">
    <source>
        <dbReference type="SAM" id="SignalP"/>
    </source>
</evidence>
<dbReference type="SMART" id="SM00205">
    <property type="entry name" value="THN"/>
    <property type="match status" value="1"/>
</dbReference>
<dbReference type="PANTHER" id="PTHR31013:SF2">
    <property type="entry name" value="THAUMATIN-LIKE PROTEIN"/>
    <property type="match status" value="1"/>
</dbReference>
<dbReference type="PANTHER" id="PTHR31013">
    <property type="entry name" value="THAUMATIN FAMILY PROTEIN-RELATED"/>
    <property type="match status" value="1"/>
</dbReference>
<feature type="disulfide bond" evidence="1">
    <location>
        <begin position="145"/>
        <end position="221"/>
    </location>
</feature>
<dbReference type="PROSITE" id="PS51367">
    <property type="entry name" value="THAUMATIN_2"/>
    <property type="match status" value="1"/>
</dbReference>
<dbReference type="InterPro" id="IPR001938">
    <property type="entry name" value="Thaumatin"/>
</dbReference>
<dbReference type="Pfam" id="PF00314">
    <property type="entry name" value="Thaumatin"/>
    <property type="match status" value="1"/>
</dbReference>
<dbReference type="OrthoDB" id="430315at2759"/>
<evidence type="ECO:0000313" key="4">
    <source>
        <dbReference type="Proteomes" id="UP000027586"/>
    </source>
</evidence>
<comment type="caution">
    <text evidence="3">The sequence shown here is derived from an EMBL/GenBank/DDBJ whole genome shotgun (WGS) entry which is preliminary data.</text>
</comment>
<dbReference type="PIRSF" id="PIRSF002703">
    <property type="entry name" value="Thaumatin"/>
    <property type="match status" value="1"/>
</dbReference>
<feature type="disulfide bond" evidence="1">
    <location>
        <begin position="181"/>
        <end position="191"/>
    </location>
</feature>